<reference evidence="3" key="1">
    <citation type="journal article" date="2015" name="ISME J.">
        <title>Aquifer environment selects for microbial species cohorts in sediment and groundwater.</title>
        <authorList>
            <person name="Hug L.A."/>
            <person name="Thomas B.C."/>
            <person name="Brown C.T."/>
            <person name="Frischkorn K.R."/>
            <person name="Williams K.H."/>
            <person name="Tringe S.G."/>
            <person name="Banfield J.F."/>
        </authorList>
    </citation>
    <scope>NUCLEOTIDE SEQUENCE</scope>
</reference>
<dbReference type="EMBL" id="KT007020">
    <property type="protein sequence ID" value="AKQ03711.1"/>
    <property type="molecule type" value="Genomic_DNA"/>
</dbReference>
<dbReference type="SUPFAM" id="SSF55073">
    <property type="entry name" value="Nucleotide cyclase"/>
    <property type="match status" value="1"/>
</dbReference>
<feature type="transmembrane region" description="Helical" evidence="1">
    <location>
        <begin position="31"/>
        <end position="48"/>
    </location>
</feature>
<dbReference type="InterPro" id="IPR000160">
    <property type="entry name" value="GGDEF_dom"/>
</dbReference>
<organism evidence="3">
    <name type="scientific">uncultured Ignavibacteria bacterium Rifle_16ft_4_minimus_38491</name>
    <dbReference type="NCBI Taxonomy" id="1665105"/>
    <lineage>
        <taxon>Bacteria</taxon>
        <taxon>Pseudomonadati</taxon>
        <taxon>Ignavibacteriota</taxon>
        <taxon>Ignavibacteria</taxon>
        <taxon>environmental samples</taxon>
    </lineage>
</organism>
<dbReference type="InterPro" id="IPR043128">
    <property type="entry name" value="Rev_trsase/Diguanyl_cyclase"/>
</dbReference>
<accession>A0A0H4T7G4</accession>
<keyword evidence="1" id="KW-0812">Transmembrane</keyword>
<dbReference type="Gene3D" id="3.30.70.270">
    <property type="match status" value="1"/>
</dbReference>
<dbReference type="InterPro" id="IPR003018">
    <property type="entry name" value="GAF"/>
</dbReference>
<proteinExistence type="predicted"/>
<dbReference type="Gene3D" id="3.30.450.40">
    <property type="match status" value="2"/>
</dbReference>
<dbReference type="NCBIfam" id="TIGR00254">
    <property type="entry name" value="GGDEF"/>
    <property type="match status" value="1"/>
</dbReference>
<dbReference type="InterPro" id="IPR029016">
    <property type="entry name" value="GAF-like_dom_sf"/>
</dbReference>
<dbReference type="AlphaFoldDB" id="A0A0H4T7G4"/>
<evidence type="ECO:0000313" key="3">
    <source>
        <dbReference type="EMBL" id="AKQ03711.1"/>
    </source>
</evidence>
<keyword evidence="1" id="KW-1133">Transmembrane helix</keyword>
<dbReference type="SMART" id="SM00065">
    <property type="entry name" value="GAF"/>
    <property type="match status" value="2"/>
</dbReference>
<dbReference type="Pfam" id="PF00990">
    <property type="entry name" value="GGDEF"/>
    <property type="match status" value="1"/>
</dbReference>
<evidence type="ECO:0000259" key="2">
    <source>
        <dbReference type="PROSITE" id="PS50887"/>
    </source>
</evidence>
<protein>
    <submittedName>
        <fullName evidence="3">Diguanylate cyclase</fullName>
    </submittedName>
</protein>
<keyword evidence="1" id="KW-0472">Membrane</keyword>
<dbReference type="InterPro" id="IPR029787">
    <property type="entry name" value="Nucleotide_cyclase"/>
</dbReference>
<name>A0A0H4T7G4_9BACT</name>
<feature type="transmembrane region" description="Helical" evidence="1">
    <location>
        <begin position="9"/>
        <end position="25"/>
    </location>
</feature>
<feature type="domain" description="GGDEF" evidence="2">
    <location>
        <begin position="487"/>
        <end position="618"/>
    </location>
</feature>
<dbReference type="SUPFAM" id="SSF55781">
    <property type="entry name" value="GAF domain-like"/>
    <property type="match status" value="2"/>
</dbReference>
<sequence>MDRRQKRRFLIFLVVPLLAAVLLLADDLTVRIIALALIIIYVAFIIFLRDSLKFQGTYINDSYDVDLIGEDYQGDTKLHEDSFKIISKDINPDVVAASSYPVNAKLPRTTLKPPDLKERFKEIANEEVPKEVGHGGQFSFALEKILNVIKEVYYAHSVIFFWYNQKKEKFSIEKFVSNSNDIAQRKFDLEDDILSKIVQKGEPELLTDISTVAEPDVIRYYEIRQGIRSFVGVPLFYDKSLIAIIVLDSKVEDAFGIETIFTLGRFVRVITMIISIFEEKHLDSVSQQRLNNILHLIGSQFKLDSEADLVSSIQNTFVQLIHWDAFTFIYYEPIEKKFKIIKVINNTSLKYVGQNLEIEINGSLAGKCITTGMPVKIDDTSLGDLKRFSKSDNITFDGSFLAVPIIYKNQNFGVLCFESLKKNTYSNDDVQFLKSAINYLAFAIHSFSSQTLLKSFITLDMETYTLNAFSFKERVNADLYKAHQLKVPGALALVRIDDFLEQESLFDGNPFPKVLTAVAEIISSEMTPLTAFGRISEKVFGVYFFNSTTKDIFLWAEKLRVKIARKPVAVVSKQTTYTVSVGIASATNKTDVEEIIHNADLALQKALERGGNTVRSLN</sequence>
<dbReference type="SMART" id="SM00267">
    <property type="entry name" value="GGDEF"/>
    <property type="match status" value="1"/>
</dbReference>
<dbReference type="PROSITE" id="PS50887">
    <property type="entry name" value="GGDEF"/>
    <property type="match status" value="1"/>
</dbReference>
<dbReference type="Pfam" id="PF13185">
    <property type="entry name" value="GAF_2"/>
    <property type="match status" value="2"/>
</dbReference>
<evidence type="ECO:0000256" key="1">
    <source>
        <dbReference type="SAM" id="Phobius"/>
    </source>
</evidence>